<name>A0A483CSD7_9EURY</name>
<evidence type="ECO:0000313" key="6">
    <source>
        <dbReference type="Proteomes" id="UP000292580"/>
    </source>
</evidence>
<dbReference type="InterPro" id="IPR001377">
    <property type="entry name" value="Ribosomal_eS6"/>
</dbReference>
<reference evidence="5 6" key="1">
    <citation type="submission" date="2017-11" db="EMBL/GenBank/DDBJ databases">
        <title>Isolation and Characterization of Methanofollis Species from Methane Seep Offshore SW Taiwan.</title>
        <authorList>
            <person name="Teng N.-H."/>
            <person name="Lai M.-C."/>
            <person name="Chen S.-C."/>
        </authorList>
    </citation>
    <scope>NUCLEOTIDE SEQUENCE [LARGE SCALE GENOMIC DNA]</scope>
    <source>
        <strain evidence="5 6">FWC-SCC2</strain>
    </source>
</reference>
<evidence type="ECO:0000256" key="4">
    <source>
        <dbReference type="HAMAP-Rule" id="MF_00512"/>
    </source>
</evidence>
<dbReference type="HAMAP" id="MF_00512">
    <property type="entry name" value="Ribosomal_eS6"/>
    <property type="match status" value="1"/>
</dbReference>
<dbReference type="GO" id="GO:0006412">
    <property type="term" value="P:translation"/>
    <property type="evidence" value="ECO:0007669"/>
    <property type="project" value="UniProtKB-UniRule"/>
</dbReference>
<dbReference type="PANTHER" id="PTHR11502">
    <property type="entry name" value="40S RIBOSOMAL PROTEIN S6"/>
    <property type="match status" value="1"/>
</dbReference>
<keyword evidence="3 4" id="KW-0687">Ribonucleoprotein</keyword>
<dbReference type="InterPro" id="IPR020924">
    <property type="entry name" value="Ribosomal_eS6_arc"/>
</dbReference>
<dbReference type="Proteomes" id="UP000292580">
    <property type="component" value="Unassembled WGS sequence"/>
</dbReference>
<dbReference type="AlphaFoldDB" id="A0A483CSD7"/>
<dbReference type="OrthoDB" id="7793at2157"/>
<proteinExistence type="inferred from homology"/>
<dbReference type="NCBIfam" id="NF003294">
    <property type="entry name" value="PRK04290.1-3"/>
    <property type="match status" value="1"/>
</dbReference>
<dbReference type="GO" id="GO:0003735">
    <property type="term" value="F:structural constituent of ribosome"/>
    <property type="evidence" value="ECO:0007669"/>
    <property type="project" value="InterPro"/>
</dbReference>
<dbReference type="EMBL" id="PGCL01000008">
    <property type="protein sequence ID" value="TAJ43336.1"/>
    <property type="molecule type" value="Genomic_DNA"/>
</dbReference>
<dbReference type="RefSeq" id="WP_130647684.1">
    <property type="nucleotide sequence ID" value="NZ_PGCL01000008.1"/>
</dbReference>
<protein>
    <recommendedName>
        <fullName evidence="4">Small ribosomal subunit protein eS6</fullName>
    </recommendedName>
</protein>
<keyword evidence="6" id="KW-1185">Reference proteome</keyword>
<accession>A0A483CSD7</accession>
<dbReference type="Pfam" id="PF01092">
    <property type="entry name" value="Ribosomal_S6e"/>
    <property type="match status" value="1"/>
</dbReference>
<keyword evidence="2 4" id="KW-0689">Ribosomal protein</keyword>
<evidence type="ECO:0000256" key="3">
    <source>
        <dbReference type="ARBA" id="ARBA00023274"/>
    </source>
</evidence>
<dbReference type="GO" id="GO:1990904">
    <property type="term" value="C:ribonucleoprotein complex"/>
    <property type="evidence" value="ECO:0007669"/>
    <property type="project" value="UniProtKB-KW"/>
</dbReference>
<evidence type="ECO:0000313" key="5">
    <source>
        <dbReference type="EMBL" id="TAJ43336.1"/>
    </source>
</evidence>
<comment type="similarity">
    <text evidence="1 4">Belongs to the eukaryotic ribosomal protein eS6 family.</text>
</comment>
<gene>
    <name evidence="4" type="primary">rps6e</name>
    <name evidence="5" type="ORF">CUJ86_11320</name>
</gene>
<sequence length="134" mass="14111">MVDFKVVVSDTKAGRAYNIEASGAAASGFVGKKIGDEIEGGPLGLTGYTITITGGSDRTGIAARRDLPGAGRRKILLSEGFGFHPTHAGERRRKSIRGNEITTDFVQINAVIAKYGEKSVDTLLGKTEEAEAAE</sequence>
<evidence type="ECO:0000256" key="2">
    <source>
        <dbReference type="ARBA" id="ARBA00022980"/>
    </source>
</evidence>
<organism evidence="5 6">
    <name type="scientific">Methanofollis fontis</name>
    <dbReference type="NCBI Taxonomy" id="2052832"/>
    <lineage>
        <taxon>Archaea</taxon>
        <taxon>Methanobacteriati</taxon>
        <taxon>Methanobacteriota</taxon>
        <taxon>Stenosarchaea group</taxon>
        <taxon>Methanomicrobia</taxon>
        <taxon>Methanomicrobiales</taxon>
        <taxon>Methanomicrobiaceae</taxon>
        <taxon>Methanofollis</taxon>
    </lineage>
</organism>
<dbReference type="GO" id="GO:0005840">
    <property type="term" value="C:ribosome"/>
    <property type="evidence" value="ECO:0007669"/>
    <property type="project" value="UniProtKB-KW"/>
</dbReference>
<evidence type="ECO:0000256" key="1">
    <source>
        <dbReference type="ARBA" id="ARBA00009312"/>
    </source>
</evidence>
<comment type="caution">
    <text evidence="5">The sequence shown here is derived from an EMBL/GenBank/DDBJ whole genome shotgun (WGS) entry which is preliminary data.</text>
</comment>
<dbReference type="SMART" id="SM01405">
    <property type="entry name" value="Ribosomal_S6e"/>
    <property type="match status" value="1"/>
</dbReference>